<dbReference type="Proteomes" id="UP000002484">
    <property type="component" value="Chromosome"/>
</dbReference>
<evidence type="ECO:0000313" key="3">
    <source>
        <dbReference type="Proteomes" id="UP000002484"/>
    </source>
</evidence>
<evidence type="ECO:0000256" key="1">
    <source>
        <dbReference type="SAM" id="MobiDB-lite"/>
    </source>
</evidence>
<accession>E3JCB1</accession>
<evidence type="ECO:0000313" key="2">
    <source>
        <dbReference type="EMBL" id="ADP84700.1"/>
    </source>
</evidence>
<dbReference type="Gene3D" id="1.20.5.1930">
    <property type="match status" value="1"/>
</dbReference>
<sequence length="261" mass="27535">MTVHTAPGTGRATAVGPAARPAVAVAPVQAHDPVSDTTRLLLRLIAAGQERERQHLCDAFHDGPIQDLTAVLLTCAAVRRTLDGPAAEKLAAVETQLRDAITTLQLPAPAFRAGSDASKILTTALTNRVRGTLARELETVLDVDEAPPSRAEIAEVLSAVQLLLLESDPWRPARRASVTVRSGPDGVTLTLCASPDPCSATSLDAAHDAVARAGRLRRVAAIVGARITEEQPGGSWRASLSWPRRTPPPITQGRLDVPRPS</sequence>
<dbReference type="STRING" id="298654.FraEuI1c_6731"/>
<dbReference type="eggNOG" id="COG4585">
    <property type="taxonomic scope" value="Bacteria"/>
</dbReference>
<dbReference type="KEGG" id="fri:FraEuI1c_6731"/>
<dbReference type="OrthoDB" id="5243952at2"/>
<reference evidence="2 3" key="1">
    <citation type="submission" date="2010-10" db="EMBL/GenBank/DDBJ databases">
        <title>Complete sequence of Frankia sp. EuI1c.</title>
        <authorList>
            <consortium name="US DOE Joint Genome Institute"/>
            <person name="Lucas S."/>
            <person name="Copeland A."/>
            <person name="Lapidus A."/>
            <person name="Cheng J.-F."/>
            <person name="Bruce D."/>
            <person name="Goodwin L."/>
            <person name="Pitluck S."/>
            <person name="Chertkov O."/>
            <person name="Detter J.C."/>
            <person name="Han C."/>
            <person name="Tapia R."/>
            <person name="Land M."/>
            <person name="Hauser L."/>
            <person name="Jeffries C."/>
            <person name="Kyrpides N."/>
            <person name="Ivanova N."/>
            <person name="Mikhailova N."/>
            <person name="Beauchemin N."/>
            <person name="Sen A."/>
            <person name="Sur S.A."/>
            <person name="Gtari M."/>
            <person name="Wall L."/>
            <person name="Tisa L."/>
            <person name="Woyke T."/>
        </authorList>
    </citation>
    <scope>NUCLEOTIDE SEQUENCE [LARGE SCALE GENOMIC DNA]</scope>
    <source>
        <strain evidence="3">DSM 45817 / CECT 9037 / EuI1c</strain>
    </source>
</reference>
<dbReference type="InParanoid" id="E3JCB1"/>
<dbReference type="RefSeq" id="WP_013427811.1">
    <property type="nucleotide sequence ID" value="NC_014666.1"/>
</dbReference>
<dbReference type="AlphaFoldDB" id="E3JCB1"/>
<name>E3JCB1_PSEI1</name>
<gene>
    <name evidence="2" type="ordered locus">FraEuI1c_6731</name>
</gene>
<dbReference type="EMBL" id="CP002299">
    <property type="protein sequence ID" value="ADP84700.1"/>
    <property type="molecule type" value="Genomic_DNA"/>
</dbReference>
<keyword evidence="3" id="KW-1185">Reference proteome</keyword>
<dbReference type="HOGENOM" id="CLU_087558_0_0_11"/>
<proteinExistence type="predicted"/>
<protein>
    <submittedName>
        <fullName evidence="2">Putative two-component sensor</fullName>
    </submittedName>
</protein>
<feature type="region of interest" description="Disordered" evidence="1">
    <location>
        <begin position="232"/>
        <end position="261"/>
    </location>
</feature>
<organism evidence="2 3">
    <name type="scientific">Pseudofrankia inefficax (strain DSM 45817 / CECT 9037 / DDB 130130 / EuI1c)</name>
    <name type="common">Frankia inefficax</name>
    <dbReference type="NCBI Taxonomy" id="298654"/>
    <lineage>
        <taxon>Bacteria</taxon>
        <taxon>Bacillati</taxon>
        <taxon>Actinomycetota</taxon>
        <taxon>Actinomycetes</taxon>
        <taxon>Frankiales</taxon>
        <taxon>Frankiaceae</taxon>
        <taxon>Pseudofrankia</taxon>
    </lineage>
</organism>